<comment type="caution">
    <text evidence="2">The sequence shown here is derived from an EMBL/GenBank/DDBJ whole genome shotgun (WGS) entry which is preliminary data.</text>
</comment>
<gene>
    <name evidence="2" type="ORF">MGAL_10B083392</name>
</gene>
<dbReference type="Pfam" id="PF00078">
    <property type="entry name" value="RVT_1"/>
    <property type="match status" value="1"/>
</dbReference>
<proteinExistence type="predicted"/>
<feature type="domain" description="Reverse transcriptase" evidence="1">
    <location>
        <begin position="297"/>
        <end position="462"/>
    </location>
</feature>
<dbReference type="InterPro" id="IPR000477">
    <property type="entry name" value="RT_dom"/>
</dbReference>
<sequence>MRLKELIQVKILREGHNTSDHYPVSADLCIELSASQKQQKEVARTKINWEKVNKDNYALKVQEVLKDRKYLNIRTPYGIDQATNQLLTGLNNALDTCYPRRKSKFNRRKKISWSPKLAIAVSKSKKAFFLYKKAGSPPSKDNIYTIHRLDSKRLVRSIQRQQSADKRNQLHEEIMNASDRDNELFFGLIKTQRSTSSQFTHTLQTPDKEASTPDDINELFKEHFANLAKTKENPFFDKEHDNLVKLGAETIVKLCENDDITVQPVTSSEISKLISQLKKRKSGDVDGLTSEHLIYGEKAFDVVDHIHLFWKLYHQGITGPTWLLIRELYKNTSTQVKSQGCISQAFTNEQGVKQGGILSANFYKSYNKNILDTLDATNIGFKIGTNYLGCPTCADDIMLFATSEQDASTQLRIIESCTKNDRVKINSKKTEILLINKKSKESNLELFNEKISEKQTIKHLGIERQDRNTPNVVNRISTARATMYSLMGAGLHGINGVNPLISYKLWRTFVIPRMLYGFEILNFTKTDILKLENFQKKTFKHLLSLPQRTVDAAIYILLGVEAIEQLIHRAMISLFLRISKDTNSIEYKIGIRQLATKDEDSNSWYIKVDHILKSYGLPSAHEIVLNPNKNWKRLTHDMIDSTWKTKWSEIAKTKSSLNHMEISKWNFLSPNNCWRSVRNNKRDVAKGIIKSRILTGTYKTQSINNRFDSTKSAQCKLCTEETEDYKHFLVNCKSLNSVRKIHHIRLKHLLIENQINYNYIIESDEDLLQLLIDSSTNLRIPKSQLVDIERICKDWVFALPTKRVELL</sequence>
<dbReference type="AlphaFoldDB" id="A0A8B6FY70"/>
<dbReference type="Proteomes" id="UP000596742">
    <property type="component" value="Unassembled WGS sequence"/>
</dbReference>
<name>A0A8B6FY70_MYTGA</name>
<organism evidence="2 3">
    <name type="scientific">Mytilus galloprovincialis</name>
    <name type="common">Mediterranean mussel</name>
    <dbReference type="NCBI Taxonomy" id="29158"/>
    <lineage>
        <taxon>Eukaryota</taxon>
        <taxon>Metazoa</taxon>
        <taxon>Spiralia</taxon>
        <taxon>Lophotrochozoa</taxon>
        <taxon>Mollusca</taxon>
        <taxon>Bivalvia</taxon>
        <taxon>Autobranchia</taxon>
        <taxon>Pteriomorphia</taxon>
        <taxon>Mytilida</taxon>
        <taxon>Mytiloidea</taxon>
        <taxon>Mytilidae</taxon>
        <taxon>Mytilinae</taxon>
        <taxon>Mytilus</taxon>
    </lineage>
</organism>
<evidence type="ECO:0000259" key="1">
    <source>
        <dbReference type="Pfam" id="PF00078"/>
    </source>
</evidence>
<evidence type="ECO:0000313" key="3">
    <source>
        <dbReference type="Proteomes" id="UP000596742"/>
    </source>
</evidence>
<protein>
    <recommendedName>
        <fullName evidence="1">Reverse transcriptase domain-containing protein</fullName>
    </recommendedName>
</protein>
<reference evidence="2" key="1">
    <citation type="submission" date="2018-11" db="EMBL/GenBank/DDBJ databases">
        <authorList>
            <person name="Alioto T."/>
            <person name="Alioto T."/>
        </authorList>
    </citation>
    <scope>NUCLEOTIDE SEQUENCE</scope>
</reference>
<dbReference type="EMBL" id="UYJE01007447">
    <property type="protein sequence ID" value="VDI54909.1"/>
    <property type="molecule type" value="Genomic_DNA"/>
</dbReference>
<keyword evidence="3" id="KW-1185">Reference proteome</keyword>
<dbReference type="PANTHER" id="PTHR47027">
    <property type="entry name" value="REVERSE TRANSCRIPTASE DOMAIN-CONTAINING PROTEIN"/>
    <property type="match status" value="1"/>
</dbReference>
<dbReference type="PANTHER" id="PTHR47027:SF20">
    <property type="entry name" value="REVERSE TRANSCRIPTASE-LIKE PROTEIN WITH RNA-DIRECTED DNA POLYMERASE DOMAIN"/>
    <property type="match status" value="1"/>
</dbReference>
<evidence type="ECO:0000313" key="2">
    <source>
        <dbReference type="EMBL" id="VDI54909.1"/>
    </source>
</evidence>
<dbReference type="OrthoDB" id="6184418at2759"/>
<accession>A0A8B6FY70</accession>